<accession>A0AAV9H9Z8</accession>
<dbReference type="PANTHER" id="PTHR12652:SF25">
    <property type="entry name" value="MICROBODY (PEROXISOME) PROLIFERATION PROTEIN PEROXIN 11C (EUROFUNG)"/>
    <property type="match status" value="1"/>
</dbReference>
<keyword evidence="2" id="KW-1185">Reference proteome</keyword>
<evidence type="ECO:0000313" key="1">
    <source>
        <dbReference type="EMBL" id="KAK4456343.1"/>
    </source>
</evidence>
<gene>
    <name evidence="1" type="ORF">QBC42DRAFT_281551</name>
</gene>
<proteinExistence type="predicted"/>
<comment type="caution">
    <text evidence="1">The sequence shown here is derived from an EMBL/GenBank/DDBJ whole genome shotgun (WGS) entry which is preliminary data.</text>
</comment>
<dbReference type="AlphaFoldDB" id="A0AAV9H9Z8"/>
<dbReference type="EMBL" id="MU865265">
    <property type="protein sequence ID" value="KAK4456343.1"/>
    <property type="molecule type" value="Genomic_DNA"/>
</dbReference>
<evidence type="ECO:0000313" key="2">
    <source>
        <dbReference type="Proteomes" id="UP001321749"/>
    </source>
</evidence>
<sequence>MADTAAVSAPAVPSAPETGAAADITAVAPVPIADLPSGDPIPTSAPSSKQPKPLPIKSLITALPSNVDALVSRLEKCLSTPSGIDTVMLFLGYTSKLSASILTTLSASALQRSARDWLTVLTSLPRGTTLVLSTPSKPPTSAALALLVAKRLNALSALMSEARTILRLWALLGIYSWARGLIRKTFSAKSEKDEKAAASSSKSATLLEYVRVLLCIALQGLENGAYLSYKGVLGWTPEQQGKAYKWSSRFWAAFVGIEIGRLAAQRFASKEGVKTAEEKSSWNKSMAKSLAWAPLTVHWSTDKGLVSDGAVGLLASIPGIIQMTDLWRNSAKA</sequence>
<reference evidence="1" key="1">
    <citation type="journal article" date="2023" name="Mol. Phylogenet. Evol.">
        <title>Genome-scale phylogeny and comparative genomics of the fungal order Sordariales.</title>
        <authorList>
            <person name="Hensen N."/>
            <person name="Bonometti L."/>
            <person name="Westerberg I."/>
            <person name="Brannstrom I.O."/>
            <person name="Guillou S."/>
            <person name="Cros-Aarteil S."/>
            <person name="Calhoun S."/>
            <person name="Haridas S."/>
            <person name="Kuo A."/>
            <person name="Mondo S."/>
            <person name="Pangilinan J."/>
            <person name="Riley R."/>
            <person name="LaButti K."/>
            <person name="Andreopoulos B."/>
            <person name="Lipzen A."/>
            <person name="Chen C."/>
            <person name="Yan M."/>
            <person name="Daum C."/>
            <person name="Ng V."/>
            <person name="Clum A."/>
            <person name="Steindorff A."/>
            <person name="Ohm R.A."/>
            <person name="Martin F."/>
            <person name="Silar P."/>
            <person name="Natvig D.O."/>
            <person name="Lalanne C."/>
            <person name="Gautier V."/>
            <person name="Ament-Velasquez S.L."/>
            <person name="Kruys A."/>
            <person name="Hutchinson M.I."/>
            <person name="Powell A.J."/>
            <person name="Barry K."/>
            <person name="Miller A.N."/>
            <person name="Grigoriev I.V."/>
            <person name="Debuchy R."/>
            <person name="Gladieux P."/>
            <person name="Hiltunen Thoren M."/>
            <person name="Johannesson H."/>
        </authorList>
    </citation>
    <scope>NUCLEOTIDE SEQUENCE</scope>
    <source>
        <strain evidence="1">PSN324</strain>
    </source>
</reference>
<protein>
    <submittedName>
        <fullName evidence="1">Peroxin 11c protein</fullName>
    </submittedName>
</protein>
<dbReference type="Proteomes" id="UP001321749">
    <property type="component" value="Unassembled WGS sequence"/>
</dbReference>
<dbReference type="PANTHER" id="PTHR12652">
    <property type="entry name" value="PEROXISOMAL BIOGENESIS FACTOR 11"/>
    <property type="match status" value="1"/>
</dbReference>
<name>A0AAV9H9Z8_9PEZI</name>
<organism evidence="1 2">
    <name type="scientific">Cladorrhinum samala</name>
    <dbReference type="NCBI Taxonomy" id="585594"/>
    <lineage>
        <taxon>Eukaryota</taxon>
        <taxon>Fungi</taxon>
        <taxon>Dikarya</taxon>
        <taxon>Ascomycota</taxon>
        <taxon>Pezizomycotina</taxon>
        <taxon>Sordariomycetes</taxon>
        <taxon>Sordariomycetidae</taxon>
        <taxon>Sordariales</taxon>
        <taxon>Podosporaceae</taxon>
        <taxon>Cladorrhinum</taxon>
    </lineage>
</organism>
<reference evidence="1" key="2">
    <citation type="submission" date="2023-06" db="EMBL/GenBank/DDBJ databases">
        <authorList>
            <consortium name="Lawrence Berkeley National Laboratory"/>
            <person name="Mondo S.J."/>
            <person name="Hensen N."/>
            <person name="Bonometti L."/>
            <person name="Westerberg I."/>
            <person name="Brannstrom I.O."/>
            <person name="Guillou S."/>
            <person name="Cros-Aarteil S."/>
            <person name="Calhoun S."/>
            <person name="Haridas S."/>
            <person name="Kuo A."/>
            <person name="Pangilinan J."/>
            <person name="Riley R."/>
            <person name="Labutti K."/>
            <person name="Andreopoulos B."/>
            <person name="Lipzen A."/>
            <person name="Chen C."/>
            <person name="Yanf M."/>
            <person name="Daum C."/>
            <person name="Ng V."/>
            <person name="Clum A."/>
            <person name="Steindorff A."/>
            <person name="Ohm R."/>
            <person name="Martin F."/>
            <person name="Silar P."/>
            <person name="Natvig D."/>
            <person name="Lalanne C."/>
            <person name="Gautier V."/>
            <person name="Ament-Velasquez S.L."/>
            <person name="Kruys A."/>
            <person name="Hutchinson M.I."/>
            <person name="Powell A.J."/>
            <person name="Barry K."/>
            <person name="Miller A.N."/>
            <person name="Grigoriev I.V."/>
            <person name="Debuchy R."/>
            <person name="Gladieux P."/>
            <person name="Thoren M.H."/>
            <person name="Johannesson H."/>
        </authorList>
    </citation>
    <scope>NUCLEOTIDE SEQUENCE</scope>
    <source>
        <strain evidence="1">PSN324</strain>
    </source>
</reference>